<evidence type="ECO:0000313" key="2">
    <source>
        <dbReference type="Proteomes" id="UP001596103"/>
    </source>
</evidence>
<keyword evidence="2" id="KW-1185">Reference proteome</keyword>
<sequence>MSGAIVAGAGACQGVLAVGRAAAMKWFESIQALRRVKPPRMTWIARGARAAGLVAVYVAGFATCAAVHAQTAADAQTQFKNWYNDPFFALSSAVSACPVPLGPLMTRAEAEDDAHYRVERGTTCWLAHKCLKPNSYLYDADIAAAVRRQFQGDASLANTSLWITVQRRFVYAEGCAPASFDRAALQRRLEAIPDVEQVFVRVVADPHGALPYKTLPPPN</sequence>
<evidence type="ECO:0000313" key="1">
    <source>
        <dbReference type="EMBL" id="MFC5431222.1"/>
    </source>
</evidence>
<accession>A0ABW0JDI7</accession>
<proteinExistence type="predicted"/>
<gene>
    <name evidence="1" type="ORF">ACFPTO_20810</name>
</gene>
<dbReference type="Proteomes" id="UP001596103">
    <property type="component" value="Unassembled WGS sequence"/>
</dbReference>
<organism evidence="1 2">
    <name type="scientific">Paraburkholderia denitrificans</name>
    <dbReference type="NCBI Taxonomy" id="694025"/>
    <lineage>
        <taxon>Bacteria</taxon>
        <taxon>Pseudomonadati</taxon>
        <taxon>Pseudomonadota</taxon>
        <taxon>Betaproteobacteria</taxon>
        <taxon>Burkholderiales</taxon>
        <taxon>Burkholderiaceae</taxon>
        <taxon>Paraburkholderia</taxon>
    </lineage>
</organism>
<protein>
    <submittedName>
        <fullName evidence="1">BON domain-containing protein</fullName>
    </submittedName>
</protein>
<dbReference type="EMBL" id="JBHSMP010000030">
    <property type="protein sequence ID" value="MFC5431222.1"/>
    <property type="molecule type" value="Genomic_DNA"/>
</dbReference>
<name>A0ABW0JDI7_9BURK</name>
<reference evidence="2" key="1">
    <citation type="journal article" date="2019" name="Int. J. Syst. Evol. Microbiol.">
        <title>The Global Catalogue of Microorganisms (GCM) 10K type strain sequencing project: providing services to taxonomists for standard genome sequencing and annotation.</title>
        <authorList>
            <consortium name="The Broad Institute Genomics Platform"/>
            <consortium name="The Broad Institute Genome Sequencing Center for Infectious Disease"/>
            <person name="Wu L."/>
            <person name="Ma J."/>
        </authorList>
    </citation>
    <scope>NUCLEOTIDE SEQUENCE [LARGE SCALE GENOMIC DNA]</scope>
    <source>
        <strain evidence="2">CCUG 56042</strain>
    </source>
</reference>
<comment type="caution">
    <text evidence="1">The sequence shown here is derived from an EMBL/GenBank/DDBJ whole genome shotgun (WGS) entry which is preliminary data.</text>
</comment>
<dbReference type="RefSeq" id="WP_377714321.1">
    <property type="nucleotide sequence ID" value="NZ_JBHSMP010000030.1"/>
</dbReference>